<evidence type="ECO:0000313" key="1">
    <source>
        <dbReference type="EMBL" id="PIE35535.1"/>
    </source>
</evidence>
<proteinExistence type="predicted"/>
<dbReference type="Proteomes" id="UP000230821">
    <property type="component" value="Unassembled WGS sequence"/>
</dbReference>
<gene>
    <name evidence="1" type="ORF">CSA56_03780</name>
</gene>
<accession>A0A2G6KIQ8</accession>
<name>A0A2G6KIQ8_9BACT</name>
<protein>
    <submittedName>
        <fullName evidence="1">Uncharacterized protein</fullName>
    </submittedName>
</protein>
<organism evidence="1 2">
    <name type="scientific">candidate division KSB3 bacterium</name>
    <dbReference type="NCBI Taxonomy" id="2044937"/>
    <lineage>
        <taxon>Bacteria</taxon>
        <taxon>candidate division KSB3</taxon>
    </lineage>
</organism>
<dbReference type="AlphaFoldDB" id="A0A2G6KIQ8"/>
<reference evidence="1 2" key="1">
    <citation type="submission" date="2017-10" db="EMBL/GenBank/DDBJ databases">
        <title>Novel microbial diversity and functional potential in the marine mammal oral microbiome.</title>
        <authorList>
            <person name="Dudek N.K."/>
            <person name="Sun C.L."/>
            <person name="Burstein D."/>
            <person name="Kantor R.S."/>
            <person name="Aliaga Goltsman D.S."/>
            <person name="Bik E.M."/>
            <person name="Thomas B.C."/>
            <person name="Banfield J.F."/>
            <person name="Relman D.A."/>
        </authorList>
    </citation>
    <scope>NUCLEOTIDE SEQUENCE [LARGE SCALE GENOMIC DNA]</scope>
    <source>
        <strain evidence="1">DOLJORAL78_47_16</strain>
    </source>
</reference>
<evidence type="ECO:0000313" key="2">
    <source>
        <dbReference type="Proteomes" id="UP000230821"/>
    </source>
</evidence>
<dbReference type="EMBL" id="PDSK01000040">
    <property type="protein sequence ID" value="PIE35535.1"/>
    <property type="molecule type" value="Genomic_DNA"/>
</dbReference>
<sequence length="101" mass="11764">MCSFIQQKNTRTTIREGIIFPECLRLFPRFFSSVIKANSFCIWILNYPESGYFSIHFQAFPISEKRTQNLKKKNLISRSPTKIKGNSKILFSCAGLWHPLC</sequence>
<comment type="caution">
    <text evidence="1">The sequence shown here is derived from an EMBL/GenBank/DDBJ whole genome shotgun (WGS) entry which is preliminary data.</text>
</comment>